<dbReference type="Pfam" id="PF01400">
    <property type="entry name" value="Astacin"/>
    <property type="match status" value="1"/>
</dbReference>
<accession>A0A8X7C0P2</accession>
<evidence type="ECO:0000313" key="11">
    <source>
        <dbReference type="EMBL" id="GFY52351.1"/>
    </source>
</evidence>
<evidence type="ECO:0000256" key="3">
    <source>
        <dbReference type="ARBA" id="ARBA00022723"/>
    </source>
</evidence>
<comment type="cofactor">
    <cofactor evidence="8 9">
        <name>Zn(2+)</name>
        <dbReference type="ChEBI" id="CHEBI:29105"/>
    </cofactor>
    <text evidence="8 9">Binds 1 zinc ion per subunit.</text>
</comment>
<organism evidence="11 12">
    <name type="scientific">Trichonephila inaurata madagascariensis</name>
    <dbReference type="NCBI Taxonomy" id="2747483"/>
    <lineage>
        <taxon>Eukaryota</taxon>
        <taxon>Metazoa</taxon>
        <taxon>Ecdysozoa</taxon>
        <taxon>Arthropoda</taxon>
        <taxon>Chelicerata</taxon>
        <taxon>Arachnida</taxon>
        <taxon>Araneae</taxon>
        <taxon>Araneomorphae</taxon>
        <taxon>Entelegynae</taxon>
        <taxon>Araneoidea</taxon>
        <taxon>Nephilidae</taxon>
        <taxon>Trichonephila</taxon>
        <taxon>Trichonephila inaurata</taxon>
    </lineage>
</organism>
<dbReference type="GO" id="GO:0006508">
    <property type="term" value="P:proteolysis"/>
    <property type="evidence" value="ECO:0007669"/>
    <property type="project" value="UniProtKB-KW"/>
</dbReference>
<comment type="subunit">
    <text evidence="1">Monomer.</text>
</comment>
<dbReference type="GO" id="GO:0004222">
    <property type="term" value="F:metalloendopeptidase activity"/>
    <property type="evidence" value="ECO:0007669"/>
    <property type="project" value="UniProtKB-UniRule"/>
</dbReference>
<dbReference type="PROSITE" id="PS51864">
    <property type="entry name" value="ASTACIN"/>
    <property type="match status" value="1"/>
</dbReference>
<dbReference type="SUPFAM" id="SSF55486">
    <property type="entry name" value="Metalloproteases ('zincins'), catalytic domain"/>
    <property type="match status" value="1"/>
</dbReference>
<keyword evidence="6 8" id="KW-0482">Metalloprotease</keyword>
<dbReference type="GO" id="GO:0008270">
    <property type="term" value="F:zinc ion binding"/>
    <property type="evidence" value="ECO:0007669"/>
    <property type="project" value="UniProtKB-UniRule"/>
</dbReference>
<reference evidence="11" key="1">
    <citation type="submission" date="2020-08" db="EMBL/GenBank/DDBJ databases">
        <title>Multicomponent nature underlies the extraordinary mechanical properties of spider dragline silk.</title>
        <authorList>
            <person name="Kono N."/>
            <person name="Nakamura H."/>
            <person name="Mori M."/>
            <person name="Yoshida Y."/>
            <person name="Ohtoshi R."/>
            <person name="Malay A.D."/>
            <person name="Moran D.A.P."/>
            <person name="Tomita M."/>
            <person name="Numata K."/>
            <person name="Arakawa K."/>
        </authorList>
    </citation>
    <scope>NUCLEOTIDE SEQUENCE</scope>
</reference>
<dbReference type="InterPro" id="IPR006026">
    <property type="entry name" value="Peptidase_Metallo"/>
</dbReference>
<keyword evidence="2 8" id="KW-0645">Protease</keyword>
<feature type="binding site" evidence="8">
    <location>
        <position position="77"/>
    </location>
    <ligand>
        <name>Zn(2+)</name>
        <dbReference type="ChEBI" id="CHEBI:29105"/>
        <note>catalytic</note>
    </ligand>
</feature>
<dbReference type="InterPro" id="IPR001506">
    <property type="entry name" value="Peptidase_M12A"/>
</dbReference>
<proteinExistence type="predicted"/>
<keyword evidence="12" id="KW-1185">Reference proteome</keyword>
<dbReference type="EMBL" id="BMAV01008645">
    <property type="protein sequence ID" value="GFY52351.1"/>
    <property type="molecule type" value="Genomic_DNA"/>
</dbReference>
<comment type="function">
    <text evidence="7">Zinc metalloprotease. Provoques deadhesion of endothelial cells from cell cultures, and also degradation of fibronectin, fibrinogen and gelatin in vitro. Its role in the venom is not fully understood but it might act as a spreading factor that facilitates diffusion of other venom toxins. Alternatively, it might be involved in the proteolytic processing of other venom toxins or it might play a role in extra-oral digestion of prey.</text>
</comment>
<name>A0A8X7C0P2_9ARAC</name>
<keyword evidence="4 8" id="KW-0378">Hydrolase</keyword>
<evidence type="ECO:0000256" key="8">
    <source>
        <dbReference type="PROSITE-ProRule" id="PRU01211"/>
    </source>
</evidence>
<keyword evidence="5 8" id="KW-0862">Zinc</keyword>
<evidence type="ECO:0000313" key="12">
    <source>
        <dbReference type="Proteomes" id="UP000886998"/>
    </source>
</evidence>
<dbReference type="OrthoDB" id="291007at2759"/>
<comment type="caution">
    <text evidence="8">Lacks conserved residue(s) required for the propagation of feature annotation.</text>
</comment>
<evidence type="ECO:0000256" key="5">
    <source>
        <dbReference type="ARBA" id="ARBA00022833"/>
    </source>
</evidence>
<evidence type="ECO:0000256" key="2">
    <source>
        <dbReference type="ARBA" id="ARBA00022670"/>
    </source>
</evidence>
<dbReference type="PANTHER" id="PTHR10127:SF780">
    <property type="entry name" value="METALLOENDOPEPTIDASE"/>
    <property type="match status" value="1"/>
</dbReference>
<dbReference type="PANTHER" id="PTHR10127">
    <property type="entry name" value="DISCOIDIN, CUB, EGF, LAMININ , AND ZINC METALLOPROTEASE DOMAIN CONTAINING"/>
    <property type="match status" value="1"/>
</dbReference>
<keyword evidence="3 8" id="KW-0479">Metal-binding</keyword>
<evidence type="ECO:0000256" key="9">
    <source>
        <dbReference type="RuleBase" id="RU361183"/>
    </source>
</evidence>
<evidence type="ECO:0000256" key="7">
    <source>
        <dbReference type="ARBA" id="ARBA00025529"/>
    </source>
</evidence>
<dbReference type="SMART" id="SM00235">
    <property type="entry name" value="ZnMc"/>
    <property type="match status" value="1"/>
</dbReference>
<feature type="domain" description="Peptidase M12A" evidence="10">
    <location>
        <begin position="1"/>
        <end position="137"/>
    </location>
</feature>
<dbReference type="EC" id="3.4.24.-" evidence="9"/>
<gene>
    <name evidence="11" type="primary">nas-15</name>
    <name evidence="11" type="ORF">TNIN_212241</name>
</gene>
<protein>
    <recommendedName>
        <fullName evidence="9">Metalloendopeptidase</fullName>
        <ecNumber evidence="9">3.4.24.-</ecNumber>
    </recommendedName>
</protein>
<evidence type="ECO:0000259" key="10">
    <source>
        <dbReference type="PROSITE" id="PS51864"/>
    </source>
</evidence>
<evidence type="ECO:0000256" key="6">
    <source>
        <dbReference type="ARBA" id="ARBA00023049"/>
    </source>
</evidence>
<sequence>MQFPEDNNGGVRGRIVIALAAAEFSRNTCVQLVTRTNQTDYVNIFRGNGCYSMVGRMGGEQNLSLATDCDQMGIVIHEFMHALGFWHEQSRMDRDDYITIRWENISPGKNFLASSTVIKQSFLQNISLTFQETLEET</sequence>
<feature type="binding site" evidence="8">
    <location>
        <position position="81"/>
    </location>
    <ligand>
        <name>Zn(2+)</name>
        <dbReference type="ChEBI" id="CHEBI:29105"/>
        <note>catalytic</note>
    </ligand>
</feature>
<dbReference type="Proteomes" id="UP000886998">
    <property type="component" value="Unassembled WGS sequence"/>
</dbReference>
<comment type="caution">
    <text evidence="11">The sequence shown here is derived from an EMBL/GenBank/DDBJ whole genome shotgun (WGS) entry which is preliminary data.</text>
</comment>
<evidence type="ECO:0000256" key="1">
    <source>
        <dbReference type="ARBA" id="ARBA00011245"/>
    </source>
</evidence>
<feature type="binding site" evidence="8">
    <location>
        <position position="87"/>
    </location>
    <ligand>
        <name>Zn(2+)</name>
        <dbReference type="ChEBI" id="CHEBI:29105"/>
        <note>catalytic</note>
    </ligand>
</feature>
<dbReference type="Gene3D" id="3.40.390.10">
    <property type="entry name" value="Collagenase (Catalytic Domain)"/>
    <property type="match status" value="1"/>
</dbReference>
<dbReference type="AlphaFoldDB" id="A0A8X7C0P2"/>
<dbReference type="PRINTS" id="PR00480">
    <property type="entry name" value="ASTACIN"/>
</dbReference>
<dbReference type="InterPro" id="IPR024079">
    <property type="entry name" value="MetalloPept_cat_dom_sf"/>
</dbReference>
<feature type="active site" evidence="8">
    <location>
        <position position="78"/>
    </location>
</feature>
<evidence type="ECO:0000256" key="4">
    <source>
        <dbReference type="ARBA" id="ARBA00022801"/>
    </source>
</evidence>